<evidence type="ECO:0000256" key="1">
    <source>
        <dbReference type="SAM" id="MobiDB-lite"/>
    </source>
</evidence>
<accession>A0A5D2JLT9</accession>
<dbReference type="EMBL" id="CM017631">
    <property type="protein sequence ID" value="TYH55426.1"/>
    <property type="molecule type" value="Genomic_DNA"/>
</dbReference>
<evidence type="ECO:0000313" key="2">
    <source>
        <dbReference type="EMBL" id="TYH55426.1"/>
    </source>
</evidence>
<sequence length="107" mass="11967">MIVWTVGLKQIEASSTRKKLKQLTAIAATIWKRESAASRAITAINFRSSRHPRSIKTIAILELMAAVVQNNLEMPLQLTGMKQPAEGVRGLRQGRENRRGKLMSKDL</sequence>
<feature type="region of interest" description="Disordered" evidence="1">
    <location>
        <begin position="85"/>
        <end position="107"/>
    </location>
</feature>
<protein>
    <submittedName>
        <fullName evidence="2">Uncharacterized protein</fullName>
    </submittedName>
</protein>
<proteinExistence type="predicted"/>
<reference evidence="2 3" key="1">
    <citation type="submission" date="2019-07" db="EMBL/GenBank/DDBJ databases">
        <title>WGS assembly of Gossypium tomentosum.</title>
        <authorList>
            <person name="Chen Z.J."/>
            <person name="Sreedasyam A."/>
            <person name="Ando A."/>
            <person name="Song Q."/>
            <person name="De L."/>
            <person name="Hulse-Kemp A."/>
            <person name="Ding M."/>
            <person name="Ye W."/>
            <person name="Kirkbride R."/>
            <person name="Jenkins J."/>
            <person name="Plott C."/>
            <person name="Lovell J."/>
            <person name="Lin Y.-M."/>
            <person name="Vaughn R."/>
            <person name="Liu B."/>
            <person name="Li W."/>
            <person name="Simpson S."/>
            <person name="Scheffler B."/>
            <person name="Saski C."/>
            <person name="Grover C."/>
            <person name="Hu G."/>
            <person name="Conover J."/>
            <person name="Carlson J."/>
            <person name="Shu S."/>
            <person name="Boston L."/>
            <person name="Williams M."/>
            <person name="Peterson D."/>
            <person name="Mcgee K."/>
            <person name="Jones D."/>
            <person name="Wendel J."/>
            <person name="Stelly D."/>
            <person name="Grimwood J."/>
            <person name="Schmutz J."/>
        </authorList>
    </citation>
    <scope>NUCLEOTIDE SEQUENCE [LARGE SCALE GENOMIC DNA]</scope>
    <source>
        <strain evidence="2">7179.01</strain>
    </source>
</reference>
<keyword evidence="3" id="KW-1185">Reference proteome</keyword>
<name>A0A5D2JLT9_GOSTO</name>
<feature type="compositionally biased region" description="Basic and acidic residues" evidence="1">
    <location>
        <begin position="93"/>
        <end position="107"/>
    </location>
</feature>
<gene>
    <name evidence="2" type="ORF">ES332_D09G234400v1</name>
</gene>
<dbReference type="Proteomes" id="UP000322667">
    <property type="component" value="Chromosome D09"/>
</dbReference>
<dbReference type="AlphaFoldDB" id="A0A5D2JLT9"/>
<organism evidence="2 3">
    <name type="scientific">Gossypium tomentosum</name>
    <name type="common">Hawaiian cotton</name>
    <name type="synonym">Gossypium sandvicense</name>
    <dbReference type="NCBI Taxonomy" id="34277"/>
    <lineage>
        <taxon>Eukaryota</taxon>
        <taxon>Viridiplantae</taxon>
        <taxon>Streptophyta</taxon>
        <taxon>Embryophyta</taxon>
        <taxon>Tracheophyta</taxon>
        <taxon>Spermatophyta</taxon>
        <taxon>Magnoliopsida</taxon>
        <taxon>eudicotyledons</taxon>
        <taxon>Gunneridae</taxon>
        <taxon>Pentapetalae</taxon>
        <taxon>rosids</taxon>
        <taxon>malvids</taxon>
        <taxon>Malvales</taxon>
        <taxon>Malvaceae</taxon>
        <taxon>Malvoideae</taxon>
        <taxon>Gossypium</taxon>
    </lineage>
</organism>
<evidence type="ECO:0000313" key="3">
    <source>
        <dbReference type="Proteomes" id="UP000322667"/>
    </source>
</evidence>